<protein>
    <submittedName>
        <fullName evidence="2">Uncharacterized protein</fullName>
    </submittedName>
</protein>
<dbReference type="Proteomes" id="UP000003789">
    <property type="component" value="Unassembled WGS sequence"/>
</dbReference>
<evidence type="ECO:0000256" key="1">
    <source>
        <dbReference type="SAM" id="MobiDB-lite"/>
    </source>
</evidence>
<evidence type="ECO:0000313" key="3">
    <source>
        <dbReference type="Proteomes" id="UP000003789"/>
    </source>
</evidence>
<feature type="region of interest" description="Disordered" evidence="1">
    <location>
        <begin position="24"/>
        <end position="62"/>
    </location>
</feature>
<dbReference type="AlphaFoldDB" id="Q1Z9F8"/>
<reference evidence="2 3" key="1">
    <citation type="submission" date="2006-03" db="EMBL/GenBank/DDBJ databases">
        <authorList>
            <person name="Bartlett D.H."/>
            <person name="Valle G."/>
            <person name="Lauro F.M."/>
            <person name="Vezzi A."/>
            <person name="Simonato F."/>
            <person name="Eloe E."/>
            <person name="Vitulo N."/>
            <person name="Stratton T.K."/>
            <person name="D'angelo M."/>
            <person name="Ferriera S."/>
            <person name="Johnson J."/>
            <person name="Kravitz S."/>
            <person name="Beeson K."/>
            <person name="Sutton G."/>
            <person name="Rogers Y."/>
            <person name="Friedman R."/>
            <person name="Frazier M."/>
            <person name="Venter J.C."/>
        </authorList>
    </citation>
    <scope>NUCLEOTIDE SEQUENCE [LARGE SCALE GENOMIC DNA]</scope>
    <source>
        <strain evidence="2 3">3TCK</strain>
    </source>
</reference>
<dbReference type="HOGENOM" id="CLU_2900276_0_0_6"/>
<sequence length="62" mass="7043">MPDDKSESMKECITKELEDTNIVIGGMISDPGGHKRKNAEKNCKYEKMKNPKEFEKKHGSSD</sequence>
<name>Q1Z9F8_9GAMM</name>
<feature type="compositionally biased region" description="Basic and acidic residues" evidence="1">
    <location>
        <begin position="39"/>
        <end position="62"/>
    </location>
</feature>
<organism evidence="2 3">
    <name type="scientific">Photobacterium profundum 3TCK</name>
    <dbReference type="NCBI Taxonomy" id="314280"/>
    <lineage>
        <taxon>Bacteria</taxon>
        <taxon>Pseudomonadati</taxon>
        <taxon>Pseudomonadota</taxon>
        <taxon>Gammaproteobacteria</taxon>
        <taxon>Vibrionales</taxon>
        <taxon>Vibrionaceae</taxon>
        <taxon>Photobacterium</taxon>
    </lineage>
</organism>
<evidence type="ECO:0000313" key="2">
    <source>
        <dbReference type="EMBL" id="EAS44800.1"/>
    </source>
</evidence>
<gene>
    <name evidence="2" type="ORF">P3TCK_19990</name>
</gene>
<proteinExistence type="predicted"/>
<dbReference type="RefSeq" id="WP_006231911.1">
    <property type="nucleotide sequence ID" value="NZ_CH724135.1"/>
</dbReference>
<dbReference type="EMBL" id="AAPH01000002">
    <property type="protein sequence ID" value="EAS44800.1"/>
    <property type="molecule type" value="Genomic_DNA"/>
</dbReference>
<accession>Q1Z9F8</accession>
<comment type="caution">
    <text evidence="2">The sequence shown here is derived from an EMBL/GenBank/DDBJ whole genome shotgun (WGS) entry which is preliminary data.</text>
</comment>